<evidence type="ECO:0000313" key="6">
    <source>
        <dbReference type="EMBL" id="SNR64327.1"/>
    </source>
</evidence>
<feature type="domain" description="Flagellin C-terminal" evidence="5">
    <location>
        <begin position="470"/>
        <end position="547"/>
    </location>
</feature>
<dbReference type="InterPro" id="IPR046358">
    <property type="entry name" value="Flagellin_C"/>
</dbReference>
<dbReference type="SUPFAM" id="SSF64518">
    <property type="entry name" value="Phase 1 flagellin"/>
    <property type="match status" value="2"/>
</dbReference>
<keyword evidence="3" id="KW-0975">Bacterial flagellum</keyword>
<evidence type="ECO:0000259" key="5">
    <source>
        <dbReference type="Pfam" id="PF00700"/>
    </source>
</evidence>
<name>A0A238XZK8_9BACT</name>
<comment type="similarity">
    <text evidence="2">Belongs to the bacterial flagellin family.</text>
</comment>
<dbReference type="PANTHER" id="PTHR42792">
    <property type="entry name" value="FLAGELLIN"/>
    <property type="match status" value="1"/>
</dbReference>
<dbReference type="InterPro" id="IPR013384">
    <property type="entry name" value="Flagell_FlgL"/>
</dbReference>
<dbReference type="PANTHER" id="PTHR42792:SF1">
    <property type="entry name" value="FLAGELLAR HOOK-ASSOCIATED PROTEIN 3"/>
    <property type="match status" value="1"/>
</dbReference>
<evidence type="ECO:0000256" key="2">
    <source>
        <dbReference type="ARBA" id="ARBA00005709"/>
    </source>
</evidence>
<comment type="subcellular location">
    <subcellularLocation>
        <location evidence="1">Bacterial flagellum</location>
    </subcellularLocation>
</comment>
<dbReference type="NCBIfam" id="TIGR02550">
    <property type="entry name" value="flagell_flgL"/>
    <property type="match status" value="1"/>
</dbReference>
<dbReference type="GO" id="GO:0009424">
    <property type="term" value="C:bacterial-type flagellum hook"/>
    <property type="evidence" value="ECO:0007669"/>
    <property type="project" value="InterPro"/>
</dbReference>
<dbReference type="RefSeq" id="WP_235641470.1">
    <property type="nucleotide sequence ID" value="NZ_FZOC01000001.1"/>
</dbReference>
<dbReference type="Gene3D" id="1.20.1330.10">
    <property type="entry name" value="f41 fragment of flagellin, N-terminal domain"/>
    <property type="match status" value="1"/>
</dbReference>
<evidence type="ECO:0000256" key="1">
    <source>
        <dbReference type="ARBA" id="ARBA00004365"/>
    </source>
</evidence>
<dbReference type="GO" id="GO:0071973">
    <property type="term" value="P:bacterial-type flagellum-dependent cell motility"/>
    <property type="evidence" value="ECO:0007669"/>
    <property type="project" value="InterPro"/>
</dbReference>
<evidence type="ECO:0000259" key="4">
    <source>
        <dbReference type="Pfam" id="PF00669"/>
    </source>
</evidence>
<dbReference type="InterPro" id="IPR001029">
    <property type="entry name" value="Flagellin_N"/>
</dbReference>
<keyword evidence="6" id="KW-0282">Flagellum</keyword>
<dbReference type="EMBL" id="FZOC01000001">
    <property type="protein sequence ID" value="SNR64327.1"/>
    <property type="molecule type" value="Genomic_DNA"/>
</dbReference>
<gene>
    <name evidence="6" type="ORF">SAMN04488503_0561</name>
</gene>
<proteinExistence type="inferred from homology"/>
<dbReference type="GO" id="GO:0005198">
    <property type="term" value="F:structural molecule activity"/>
    <property type="evidence" value="ECO:0007669"/>
    <property type="project" value="InterPro"/>
</dbReference>
<accession>A0A238XZK8</accession>
<keyword evidence="6" id="KW-0966">Cell projection</keyword>
<dbReference type="Pfam" id="PF00669">
    <property type="entry name" value="Flagellin_N"/>
    <property type="match status" value="1"/>
</dbReference>
<dbReference type="Proteomes" id="UP000198324">
    <property type="component" value="Unassembled WGS sequence"/>
</dbReference>
<dbReference type="Pfam" id="PF00700">
    <property type="entry name" value="Flagellin_C"/>
    <property type="match status" value="1"/>
</dbReference>
<reference evidence="6 7" key="1">
    <citation type="submission" date="2017-06" db="EMBL/GenBank/DDBJ databases">
        <authorList>
            <person name="Kim H.J."/>
            <person name="Triplett B.A."/>
        </authorList>
    </citation>
    <scope>NUCLEOTIDE SEQUENCE [LARGE SCALE GENOMIC DNA]</scope>
    <source>
        <strain evidence="6 7">DSM 13116</strain>
    </source>
</reference>
<sequence length="548" mass="58091">MLRVSTQMMYTQSVSYLNSKLSTLTELNEQASSQKRVNRPSDDAVGAATILNLRTTLSTYDQYLENIATAQGWLSTSDTTLTQVSTLLTRAKGLAEQGATGTLGAENRKQIAYEMREIYEQLIALANTEYQNKSIYGGQVTDQNAFTECLWMTSNEASLSTSNSFRIEGDTDYTVLVQFVNSGATTGSSALMSACDVRYSIDGGVTFLDGSVATNAAGEIVVSMPESGTSITFAKDTQVKANSMTNTNDANGTWMWIRPSAVYNGDDADNSATSVSGTGVGANQISATARGAFSTNAMVRIDNSTAVSMGGEIEYSYSLDNGITWVTGNKVSADTTSNATVLNLTNGGLLTLASNGSNMLQPGTQFLITPNTAAVSLQVSSSESIRVNDVGKDIFGGIYQDPQKVLANGGDRLTLSSSNASAVFSSATSIYTSNGGNISQNLFETIGNLVAFMETNNQQGISQALDGIKLCQTQITTALASVGGRENRLSTTKTIVGNLSDSVTSQLSSVEDVDLTKLLIQLSQQETAYQAVLKSSSMVMQMSLLDYV</sequence>
<dbReference type="AlphaFoldDB" id="A0A238XZK8"/>
<organism evidence="6 7">
    <name type="scientific">Humidesulfovibrio mexicanus</name>
    <dbReference type="NCBI Taxonomy" id="147047"/>
    <lineage>
        <taxon>Bacteria</taxon>
        <taxon>Pseudomonadati</taxon>
        <taxon>Thermodesulfobacteriota</taxon>
        <taxon>Desulfovibrionia</taxon>
        <taxon>Desulfovibrionales</taxon>
        <taxon>Desulfovibrionaceae</taxon>
        <taxon>Humidesulfovibrio</taxon>
    </lineage>
</organism>
<feature type="domain" description="Flagellin N-terminal" evidence="4">
    <location>
        <begin position="4"/>
        <end position="138"/>
    </location>
</feature>
<evidence type="ECO:0000313" key="7">
    <source>
        <dbReference type="Proteomes" id="UP000198324"/>
    </source>
</evidence>
<dbReference type="InterPro" id="IPR001492">
    <property type="entry name" value="Flagellin"/>
</dbReference>
<protein>
    <submittedName>
        <fullName evidence="6">Flagellar hook-associated protein 3 FlgL</fullName>
    </submittedName>
</protein>
<keyword evidence="6" id="KW-0969">Cilium</keyword>
<keyword evidence="7" id="KW-1185">Reference proteome</keyword>
<evidence type="ECO:0000256" key="3">
    <source>
        <dbReference type="ARBA" id="ARBA00023143"/>
    </source>
</evidence>